<protein>
    <submittedName>
        <fullName evidence="1">Uncharacterized protein</fullName>
    </submittedName>
</protein>
<organism evidence="1 2">
    <name type="scientific">Dreissena polymorpha</name>
    <name type="common">Zebra mussel</name>
    <name type="synonym">Mytilus polymorpha</name>
    <dbReference type="NCBI Taxonomy" id="45954"/>
    <lineage>
        <taxon>Eukaryota</taxon>
        <taxon>Metazoa</taxon>
        <taxon>Spiralia</taxon>
        <taxon>Lophotrochozoa</taxon>
        <taxon>Mollusca</taxon>
        <taxon>Bivalvia</taxon>
        <taxon>Autobranchia</taxon>
        <taxon>Heteroconchia</taxon>
        <taxon>Euheterodonta</taxon>
        <taxon>Imparidentia</taxon>
        <taxon>Neoheterodontei</taxon>
        <taxon>Myida</taxon>
        <taxon>Dreissenoidea</taxon>
        <taxon>Dreissenidae</taxon>
        <taxon>Dreissena</taxon>
    </lineage>
</organism>
<gene>
    <name evidence="1" type="ORF">DPMN_079316</name>
</gene>
<dbReference type="Proteomes" id="UP000828390">
    <property type="component" value="Unassembled WGS sequence"/>
</dbReference>
<comment type="caution">
    <text evidence="1">The sequence shown here is derived from an EMBL/GenBank/DDBJ whole genome shotgun (WGS) entry which is preliminary data.</text>
</comment>
<name>A0A9D3YSC9_DREPO</name>
<reference evidence="1" key="1">
    <citation type="journal article" date="2019" name="bioRxiv">
        <title>The Genome of the Zebra Mussel, Dreissena polymorpha: A Resource for Invasive Species Research.</title>
        <authorList>
            <person name="McCartney M.A."/>
            <person name="Auch B."/>
            <person name="Kono T."/>
            <person name="Mallez S."/>
            <person name="Zhang Y."/>
            <person name="Obille A."/>
            <person name="Becker A."/>
            <person name="Abrahante J.E."/>
            <person name="Garbe J."/>
            <person name="Badalamenti J.P."/>
            <person name="Herman A."/>
            <person name="Mangelson H."/>
            <person name="Liachko I."/>
            <person name="Sullivan S."/>
            <person name="Sone E.D."/>
            <person name="Koren S."/>
            <person name="Silverstein K.A.T."/>
            <person name="Beckman K.B."/>
            <person name="Gohl D.M."/>
        </authorList>
    </citation>
    <scope>NUCLEOTIDE SEQUENCE</scope>
    <source>
        <strain evidence="1">Duluth1</strain>
        <tissue evidence="1">Whole animal</tissue>
    </source>
</reference>
<accession>A0A9D3YSC9</accession>
<dbReference type="EMBL" id="JAIWYP010000015">
    <property type="protein sequence ID" value="KAH3704260.1"/>
    <property type="molecule type" value="Genomic_DNA"/>
</dbReference>
<evidence type="ECO:0000313" key="1">
    <source>
        <dbReference type="EMBL" id="KAH3704260.1"/>
    </source>
</evidence>
<keyword evidence="2" id="KW-1185">Reference proteome</keyword>
<evidence type="ECO:0000313" key="2">
    <source>
        <dbReference type="Proteomes" id="UP000828390"/>
    </source>
</evidence>
<proteinExistence type="predicted"/>
<dbReference type="AlphaFoldDB" id="A0A9D3YSC9"/>
<sequence length="66" mass="7360">MAPSEGPWRVQFSIDLPVGLSRLVIHCSLSRIRRRIPTWQGKMLRYRIGGKTCGGPVSSVGREPVL</sequence>
<reference evidence="1" key="2">
    <citation type="submission" date="2020-11" db="EMBL/GenBank/DDBJ databases">
        <authorList>
            <person name="McCartney M.A."/>
            <person name="Auch B."/>
            <person name="Kono T."/>
            <person name="Mallez S."/>
            <person name="Becker A."/>
            <person name="Gohl D.M."/>
            <person name="Silverstein K.A.T."/>
            <person name="Koren S."/>
            <person name="Bechman K.B."/>
            <person name="Herman A."/>
            <person name="Abrahante J.E."/>
            <person name="Garbe J."/>
        </authorList>
    </citation>
    <scope>NUCLEOTIDE SEQUENCE</scope>
    <source>
        <strain evidence="1">Duluth1</strain>
        <tissue evidence="1">Whole animal</tissue>
    </source>
</reference>